<evidence type="ECO:0000259" key="6">
    <source>
        <dbReference type="Pfam" id="PF18052"/>
    </source>
</evidence>
<feature type="domain" description="Disease resistance N-terminal" evidence="6">
    <location>
        <begin position="44"/>
        <end position="123"/>
    </location>
</feature>
<dbReference type="GO" id="GO:0006952">
    <property type="term" value="P:defense response"/>
    <property type="evidence" value="ECO:0007669"/>
    <property type="project" value="UniProtKB-KW"/>
</dbReference>
<dbReference type="PANTHER" id="PTHR33377">
    <property type="entry name" value="OS10G0134700 PROTEIN-RELATED"/>
    <property type="match status" value="1"/>
</dbReference>
<evidence type="ECO:0000256" key="4">
    <source>
        <dbReference type="ARBA" id="ARBA00022741"/>
    </source>
</evidence>
<evidence type="ECO:0000313" key="7">
    <source>
        <dbReference type="EMBL" id="RCV27135.1"/>
    </source>
</evidence>
<evidence type="ECO:0000256" key="5">
    <source>
        <dbReference type="ARBA" id="ARBA00022821"/>
    </source>
</evidence>
<sequence>MRGCLQWRNFSPLRHEPSPCRDLHFTTNLFLERILAMEAILSAIMSNLLSRALSMVIQRYKRSEEAEHKIQRLQRVLLRVDSMVEEAEGRHITNQAMIRQLEMLRQGMYGGHYMLDTVNYRGHDEVSGGLPVALPRFSSAKRLPSFPGSSSSNGNRQNTESLKNLEKMLDGLETLVGDMLEFAVFSRGYPRICRQPYGTYLILGNVMFGRQMEMETVINFLLRPESPAGNENPGVLPIVGAARIGKSTLVEHVCLDGRVRSYFSSIVLFTGEDLGAFRGSAVIKHQDVTAPSHGRSLAVIELAGDIDEAAWRRLYYSAASSMGHGSKIVITSRSEEVVALGTTEALRLKALPQEAYWYFFKALAFGSANPDDQPKLASLAMEIAELLNGAFLAGNIVASLMRANLNAEFWLRVLQCLRGCARKHLLMFGKHPNRLLQQGRYVYTWRRARTRDVVTVICNPYQKPSPQDDVPEVTVQDILSGRSTRQGNFSAVAWRSAVPPYYTYFASCASQTAGCSTVNKKRPRHAMV</sequence>
<evidence type="ECO:0000256" key="3">
    <source>
        <dbReference type="ARBA" id="ARBA00022737"/>
    </source>
</evidence>
<gene>
    <name evidence="7" type="ORF">SETIT_5G300900v2</name>
</gene>
<reference evidence="7" key="1">
    <citation type="journal article" date="2012" name="Nat. Biotechnol.">
        <title>Reference genome sequence of the model plant Setaria.</title>
        <authorList>
            <person name="Bennetzen J.L."/>
            <person name="Schmutz J."/>
            <person name="Wang H."/>
            <person name="Percifield R."/>
            <person name="Hawkins J."/>
            <person name="Pontaroli A.C."/>
            <person name="Estep M."/>
            <person name="Feng L."/>
            <person name="Vaughn J.N."/>
            <person name="Grimwood J."/>
            <person name="Jenkins J."/>
            <person name="Barry K."/>
            <person name="Lindquist E."/>
            <person name="Hellsten U."/>
            <person name="Deshpande S."/>
            <person name="Wang X."/>
            <person name="Wu X."/>
            <person name="Mitros T."/>
            <person name="Triplett J."/>
            <person name="Yang X."/>
            <person name="Ye C.Y."/>
            <person name="Mauro-Herrera M."/>
            <person name="Wang L."/>
            <person name="Li P."/>
            <person name="Sharma M."/>
            <person name="Sharma R."/>
            <person name="Ronald P.C."/>
            <person name="Panaud O."/>
            <person name="Kellogg E.A."/>
            <person name="Brutnell T.P."/>
            <person name="Doust A.N."/>
            <person name="Tuskan G.A."/>
            <person name="Rokhsar D."/>
            <person name="Devos K.M."/>
        </authorList>
    </citation>
    <scope>NUCLEOTIDE SEQUENCE [LARGE SCALE GENOMIC DNA]</scope>
    <source>
        <strain evidence="7">Yugu1</strain>
    </source>
</reference>
<name>A0A368RA95_SETIT</name>
<dbReference type="SUPFAM" id="SSF52540">
    <property type="entry name" value="P-loop containing nucleoside triphosphate hydrolases"/>
    <property type="match status" value="1"/>
</dbReference>
<reference evidence="7" key="2">
    <citation type="submission" date="2015-07" db="EMBL/GenBank/DDBJ databases">
        <authorList>
            <person name="Noorani M."/>
        </authorList>
    </citation>
    <scope>NUCLEOTIDE SEQUENCE</scope>
    <source>
        <strain evidence="7">Yugu1</strain>
    </source>
</reference>
<keyword evidence="4" id="KW-0547">Nucleotide-binding</keyword>
<evidence type="ECO:0000256" key="2">
    <source>
        <dbReference type="ARBA" id="ARBA00022614"/>
    </source>
</evidence>
<proteinExistence type="inferred from homology"/>
<keyword evidence="2" id="KW-0433">Leucine-rich repeat</keyword>
<dbReference type="Pfam" id="PF18052">
    <property type="entry name" value="Rx_N"/>
    <property type="match status" value="1"/>
</dbReference>
<comment type="similarity">
    <text evidence="1">Belongs to the disease resistance NB-LRR family.</text>
</comment>
<organism evidence="7">
    <name type="scientific">Setaria italica</name>
    <name type="common">Foxtail millet</name>
    <name type="synonym">Panicum italicum</name>
    <dbReference type="NCBI Taxonomy" id="4555"/>
    <lineage>
        <taxon>Eukaryota</taxon>
        <taxon>Viridiplantae</taxon>
        <taxon>Streptophyta</taxon>
        <taxon>Embryophyta</taxon>
        <taxon>Tracheophyta</taxon>
        <taxon>Spermatophyta</taxon>
        <taxon>Magnoliopsida</taxon>
        <taxon>Liliopsida</taxon>
        <taxon>Poales</taxon>
        <taxon>Poaceae</taxon>
        <taxon>PACMAD clade</taxon>
        <taxon>Panicoideae</taxon>
        <taxon>Panicodae</taxon>
        <taxon>Paniceae</taxon>
        <taxon>Cenchrinae</taxon>
        <taxon>Setaria</taxon>
    </lineage>
</organism>
<dbReference type="PANTHER" id="PTHR33377:SF60">
    <property type="entry name" value="NB-ARC DOMAIN-CONTAINING PROTEIN"/>
    <property type="match status" value="1"/>
</dbReference>
<dbReference type="OrthoDB" id="634934at2759"/>
<keyword evidence="3" id="KW-0677">Repeat</keyword>
<evidence type="ECO:0000256" key="1">
    <source>
        <dbReference type="ARBA" id="ARBA00008894"/>
    </source>
</evidence>
<dbReference type="InterPro" id="IPR041118">
    <property type="entry name" value="Rx_N"/>
</dbReference>
<dbReference type="GO" id="GO:0043531">
    <property type="term" value="F:ADP binding"/>
    <property type="evidence" value="ECO:0007669"/>
    <property type="project" value="InterPro"/>
</dbReference>
<dbReference type="Gene3D" id="3.40.50.300">
    <property type="entry name" value="P-loop containing nucleotide triphosphate hydrolases"/>
    <property type="match status" value="1"/>
</dbReference>
<protein>
    <recommendedName>
        <fullName evidence="6">Disease resistance N-terminal domain-containing protein</fullName>
    </recommendedName>
</protein>
<dbReference type="InterPro" id="IPR027417">
    <property type="entry name" value="P-loop_NTPase"/>
</dbReference>
<dbReference type="AlphaFoldDB" id="A0A368RA95"/>
<dbReference type="EMBL" id="CM003532">
    <property type="protein sequence ID" value="RCV27135.1"/>
    <property type="molecule type" value="Genomic_DNA"/>
</dbReference>
<accession>A0A368RA95</accession>
<keyword evidence="5" id="KW-0611">Plant defense</keyword>